<protein>
    <recommendedName>
        <fullName evidence="3">EthD domain-containing protein</fullName>
    </recommendedName>
</protein>
<accession>A0A6A5VLZ2</accession>
<proteinExistence type="predicted"/>
<keyword evidence="2" id="KW-1185">Reference proteome</keyword>
<gene>
    <name evidence="1" type="ORF">BU23DRAFT_552042</name>
</gene>
<dbReference type="EMBL" id="ML976668">
    <property type="protein sequence ID" value="KAF1976036.1"/>
    <property type="molecule type" value="Genomic_DNA"/>
</dbReference>
<dbReference type="OrthoDB" id="2851338at2759"/>
<organism evidence="1 2">
    <name type="scientific">Bimuria novae-zelandiae CBS 107.79</name>
    <dbReference type="NCBI Taxonomy" id="1447943"/>
    <lineage>
        <taxon>Eukaryota</taxon>
        <taxon>Fungi</taxon>
        <taxon>Dikarya</taxon>
        <taxon>Ascomycota</taxon>
        <taxon>Pezizomycotina</taxon>
        <taxon>Dothideomycetes</taxon>
        <taxon>Pleosporomycetidae</taxon>
        <taxon>Pleosporales</taxon>
        <taxon>Massarineae</taxon>
        <taxon>Didymosphaeriaceae</taxon>
        <taxon>Bimuria</taxon>
    </lineage>
</organism>
<reference evidence="1" key="1">
    <citation type="journal article" date="2020" name="Stud. Mycol.">
        <title>101 Dothideomycetes genomes: a test case for predicting lifestyles and emergence of pathogens.</title>
        <authorList>
            <person name="Haridas S."/>
            <person name="Albert R."/>
            <person name="Binder M."/>
            <person name="Bloem J."/>
            <person name="Labutti K."/>
            <person name="Salamov A."/>
            <person name="Andreopoulos B."/>
            <person name="Baker S."/>
            <person name="Barry K."/>
            <person name="Bills G."/>
            <person name="Bluhm B."/>
            <person name="Cannon C."/>
            <person name="Castanera R."/>
            <person name="Culley D."/>
            <person name="Daum C."/>
            <person name="Ezra D."/>
            <person name="Gonzalez J."/>
            <person name="Henrissat B."/>
            <person name="Kuo A."/>
            <person name="Liang C."/>
            <person name="Lipzen A."/>
            <person name="Lutzoni F."/>
            <person name="Magnuson J."/>
            <person name="Mondo S."/>
            <person name="Nolan M."/>
            <person name="Ohm R."/>
            <person name="Pangilinan J."/>
            <person name="Park H.-J."/>
            <person name="Ramirez L."/>
            <person name="Alfaro M."/>
            <person name="Sun H."/>
            <person name="Tritt A."/>
            <person name="Yoshinaga Y."/>
            <person name="Zwiers L.-H."/>
            <person name="Turgeon B."/>
            <person name="Goodwin S."/>
            <person name="Spatafora J."/>
            <person name="Crous P."/>
            <person name="Grigoriev I."/>
        </authorList>
    </citation>
    <scope>NUCLEOTIDE SEQUENCE</scope>
    <source>
        <strain evidence="1">CBS 107.79</strain>
    </source>
</reference>
<evidence type="ECO:0000313" key="1">
    <source>
        <dbReference type="EMBL" id="KAF1976036.1"/>
    </source>
</evidence>
<name>A0A6A5VLZ2_9PLEO</name>
<dbReference type="AlphaFoldDB" id="A0A6A5VLZ2"/>
<dbReference type="Proteomes" id="UP000800036">
    <property type="component" value="Unassembled WGS sequence"/>
</dbReference>
<evidence type="ECO:0008006" key="3">
    <source>
        <dbReference type="Google" id="ProtNLM"/>
    </source>
</evidence>
<sequence>MSTATESSPYTPTWSGPGVMQAIVTLRKDSKLSQETLEKWFHEVYFPAVLKTGIAKTTTTWRAVDPNYERPLMFVSEVENMELIQYGDQNHKVGGGLHNIPRKSELFPTDGPVDDFVDFESRLLSQIESYGDSGTLAADEVDTMIYAAMQPKPGGEKDLDDWYRTEHNAQMSKEPGYQRTTRYSPLFQTRNIEGAKPTGLNFVAFHQFGIGNKIGTEVEPLDPITDWTKKSMGECTSIDAAIYRKVKTLTA</sequence>
<evidence type="ECO:0000313" key="2">
    <source>
        <dbReference type="Proteomes" id="UP000800036"/>
    </source>
</evidence>